<dbReference type="FunFam" id="2.10.50.10:FF:000001">
    <property type="entry name" value="Ephrin type-A receptor 5"/>
    <property type="match status" value="1"/>
</dbReference>
<evidence type="ECO:0000313" key="25">
    <source>
        <dbReference type="Ensembl" id="ENSCSAVP00000006195.1"/>
    </source>
</evidence>
<dbReference type="InterPro" id="IPR001245">
    <property type="entry name" value="Ser-Thr/Tyr_kinase_cat_dom"/>
</dbReference>
<evidence type="ECO:0000256" key="5">
    <source>
        <dbReference type="ARBA" id="ARBA00022679"/>
    </source>
</evidence>
<keyword evidence="10" id="KW-0418">Kinase</keyword>
<keyword evidence="11 18" id="KW-0067">ATP-binding</keyword>
<evidence type="ECO:0000256" key="3">
    <source>
        <dbReference type="ARBA" id="ARBA00022475"/>
    </source>
</evidence>
<keyword evidence="5" id="KW-0808">Transferase</keyword>
<evidence type="ECO:0000259" key="21">
    <source>
        <dbReference type="PROSITE" id="PS50011"/>
    </source>
</evidence>
<dbReference type="SMART" id="SM01411">
    <property type="entry name" value="Ephrin_rec_like"/>
    <property type="match status" value="1"/>
</dbReference>
<dbReference type="Gene3D" id="2.10.50.10">
    <property type="entry name" value="Tumor Necrosis Factor Receptor, subunit A, domain 2"/>
    <property type="match status" value="1"/>
</dbReference>
<comment type="subcellular location">
    <subcellularLocation>
        <location evidence="1">Cell membrane</location>
        <topology evidence="1">Single-pass type I membrane protein</topology>
    </subcellularLocation>
</comment>
<dbReference type="Pfam" id="PF25599">
    <property type="entry name" value="Ephrin_CRD"/>
    <property type="match status" value="1"/>
</dbReference>
<reference evidence="25" key="3">
    <citation type="submission" date="2025-09" db="UniProtKB">
        <authorList>
            <consortium name="Ensembl"/>
        </authorList>
    </citation>
    <scope>IDENTIFICATION</scope>
</reference>
<dbReference type="SUPFAM" id="SSF49265">
    <property type="entry name" value="Fibronectin type III"/>
    <property type="match status" value="1"/>
</dbReference>
<evidence type="ECO:0000256" key="15">
    <source>
        <dbReference type="ARBA" id="ARBA00023170"/>
    </source>
</evidence>
<dbReference type="InterPro" id="IPR016257">
    <property type="entry name" value="Tyr_kinase_ephrin_rcpt"/>
</dbReference>
<dbReference type="FunFam" id="1.10.510.10:FF:000268">
    <property type="entry name" value="Receptor protein-tyrosine kinase"/>
    <property type="match status" value="1"/>
</dbReference>
<dbReference type="GO" id="GO:0005524">
    <property type="term" value="F:ATP binding"/>
    <property type="evidence" value="ECO:0007669"/>
    <property type="project" value="UniProtKB-KW"/>
</dbReference>
<keyword evidence="3" id="KW-1003">Cell membrane</keyword>
<dbReference type="Gene3D" id="1.10.510.10">
    <property type="entry name" value="Transferase(Phosphotransferase) domain 1"/>
    <property type="match status" value="1"/>
</dbReference>
<evidence type="ECO:0000259" key="23">
    <source>
        <dbReference type="PROSITE" id="PS50853"/>
    </source>
</evidence>
<dbReference type="InterPro" id="IPR011009">
    <property type="entry name" value="Kinase-like_dom_sf"/>
</dbReference>
<dbReference type="InterPro" id="IPR003961">
    <property type="entry name" value="FN3_dom"/>
</dbReference>
<dbReference type="InterPro" id="IPR013761">
    <property type="entry name" value="SAM/pointed_sf"/>
</dbReference>
<feature type="domain" description="Protein kinase" evidence="21">
    <location>
        <begin position="630"/>
        <end position="891"/>
    </location>
</feature>
<evidence type="ECO:0000256" key="18">
    <source>
        <dbReference type="PIRSR" id="PIRSR000666-2"/>
    </source>
</evidence>
<evidence type="ECO:0000256" key="12">
    <source>
        <dbReference type="ARBA" id="ARBA00022989"/>
    </source>
</evidence>
<dbReference type="InterPro" id="IPR008266">
    <property type="entry name" value="Tyr_kinase_AS"/>
</dbReference>
<feature type="binding site" evidence="18">
    <location>
        <position position="662"/>
    </location>
    <ligand>
        <name>ATP</name>
        <dbReference type="ChEBI" id="CHEBI:30616"/>
    </ligand>
</feature>
<dbReference type="Pfam" id="PF00041">
    <property type="entry name" value="fn3"/>
    <property type="match status" value="2"/>
</dbReference>
<keyword evidence="26" id="KW-1185">Reference proteome</keyword>
<keyword evidence="16" id="KW-0325">Glycoprotein</keyword>
<dbReference type="GO" id="GO:0030425">
    <property type="term" value="C:dendrite"/>
    <property type="evidence" value="ECO:0007669"/>
    <property type="project" value="TreeGrafter"/>
</dbReference>
<protein>
    <recommendedName>
        <fullName evidence="2">receptor protein-tyrosine kinase</fullName>
        <ecNumber evidence="2">2.7.10.1</ecNumber>
    </recommendedName>
</protein>
<keyword evidence="12 20" id="KW-1133">Transmembrane helix</keyword>
<dbReference type="Pfam" id="PF00536">
    <property type="entry name" value="SAM_1"/>
    <property type="match status" value="1"/>
</dbReference>
<dbReference type="SUPFAM" id="SSF49785">
    <property type="entry name" value="Galactose-binding domain-like"/>
    <property type="match status" value="1"/>
</dbReference>
<reference evidence="25" key="2">
    <citation type="submission" date="2025-08" db="UniProtKB">
        <authorList>
            <consortium name="Ensembl"/>
        </authorList>
    </citation>
    <scope>IDENTIFICATION</scope>
</reference>
<evidence type="ECO:0000256" key="9">
    <source>
        <dbReference type="ARBA" id="ARBA00022741"/>
    </source>
</evidence>
<keyword evidence="19" id="KW-1015">Disulfide bond</keyword>
<dbReference type="PIRSF" id="PIRSF000666">
    <property type="entry name" value="TyrPK_ephrin_receptor"/>
    <property type="match status" value="1"/>
</dbReference>
<accession>H2YLJ3</accession>
<dbReference type="PANTHER" id="PTHR46877">
    <property type="entry name" value="EPH RECEPTOR A5"/>
    <property type="match status" value="1"/>
</dbReference>
<feature type="disulfide bond" evidence="19">
    <location>
        <begin position="75"/>
        <end position="188"/>
    </location>
</feature>
<dbReference type="PROSITE" id="PS50105">
    <property type="entry name" value="SAM_DOMAIN"/>
    <property type="match status" value="1"/>
</dbReference>
<keyword evidence="9 18" id="KW-0547">Nucleotide-binding</keyword>
<evidence type="ECO:0000259" key="24">
    <source>
        <dbReference type="PROSITE" id="PS51550"/>
    </source>
</evidence>
<evidence type="ECO:0000256" key="17">
    <source>
        <dbReference type="PIRSR" id="PIRSR000666-1"/>
    </source>
</evidence>
<dbReference type="CDD" id="cd00063">
    <property type="entry name" value="FN3"/>
    <property type="match status" value="2"/>
</dbReference>
<dbReference type="SMART" id="SM00454">
    <property type="entry name" value="SAM"/>
    <property type="match status" value="1"/>
</dbReference>
<dbReference type="InterPro" id="IPR001090">
    <property type="entry name" value="Ephrin_rcpt_lig-bd_dom"/>
</dbReference>
<dbReference type="SMART" id="SM00219">
    <property type="entry name" value="TyrKc"/>
    <property type="match status" value="1"/>
</dbReference>
<dbReference type="InterPro" id="IPR013783">
    <property type="entry name" value="Ig-like_fold"/>
</dbReference>
<dbReference type="Proteomes" id="UP000007875">
    <property type="component" value="Unassembled WGS sequence"/>
</dbReference>
<dbReference type="PROSITE" id="PS51550">
    <property type="entry name" value="EPH_LBD"/>
    <property type="match status" value="1"/>
</dbReference>
<dbReference type="InterPro" id="IPR000719">
    <property type="entry name" value="Prot_kinase_dom"/>
</dbReference>
<keyword evidence="14" id="KW-0829">Tyrosine-protein kinase</keyword>
<proteinExistence type="predicted"/>
<keyword evidence="8" id="KW-0677">Repeat</keyword>
<dbReference type="InterPro" id="IPR027936">
    <property type="entry name" value="Eph_TM"/>
</dbReference>
<name>H2YLJ3_CIOSA</name>
<dbReference type="Pfam" id="PF07699">
    <property type="entry name" value="Ephrin_rec_like"/>
    <property type="match status" value="1"/>
</dbReference>
<dbReference type="GeneTree" id="ENSGT00940000165255"/>
<evidence type="ECO:0000256" key="4">
    <source>
        <dbReference type="ARBA" id="ARBA00022553"/>
    </source>
</evidence>
<dbReference type="InterPro" id="IPR008979">
    <property type="entry name" value="Galactose-bd-like_sf"/>
</dbReference>
<evidence type="ECO:0000256" key="13">
    <source>
        <dbReference type="ARBA" id="ARBA00023136"/>
    </source>
</evidence>
<dbReference type="InterPro" id="IPR050449">
    <property type="entry name" value="Ephrin_rcpt_TKs"/>
</dbReference>
<dbReference type="SUPFAM" id="SSF47769">
    <property type="entry name" value="SAM/Pointed domain"/>
    <property type="match status" value="1"/>
</dbReference>
<dbReference type="Pfam" id="PF14575">
    <property type="entry name" value="EphA2_TM"/>
    <property type="match status" value="1"/>
</dbReference>
<dbReference type="Gene3D" id="2.60.120.260">
    <property type="entry name" value="Galactose-binding domain-like"/>
    <property type="match status" value="1"/>
</dbReference>
<dbReference type="Pfam" id="PF01404">
    <property type="entry name" value="Ephrin_lbd"/>
    <property type="match status" value="1"/>
</dbReference>
<dbReference type="SUPFAM" id="SSF57184">
    <property type="entry name" value="Growth factor receptor domain"/>
    <property type="match status" value="1"/>
</dbReference>
<evidence type="ECO:0000256" key="1">
    <source>
        <dbReference type="ARBA" id="ARBA00004251"/>
    </source>
</evidence>
<sequence length="985" mass="110557">FPMNTVLSFPPFPLFVMSQQELCEQNVTLIITDILYDTKSATSDLNWALHPQTYGWEELSGRDVNGNTIRYHQVCNVDEEEQDNWVRSPFIDARSAQRVYMDIEFSVMKCEECRETFALYYYQSSADIATSTFPPWRENPYTKIDTLAAGERFDSSTVGAEGINRKTLVISPLSRRGFYVAAQDQGACMSLMSLKLYYYYCPETTHNLAYFSRTLSGGEVASLVAQSGKCVSNSVYSNNEVPKYRCNSYGEWRVPTGSCHCRAGYQPNEELTTCQGCSVGSYKPENGNIQCQACPAHSLTRSVGADHCSCVDGYYRADGDSIHQACSRTPSQPKNITFTLNKTSVSMNWMEPVITGERSDIFYSVACQECESGYKNCRSCPSTIQPSPSNLHHLTTTNAQLNNLKPYSHYSIKVGLQYILLLMLGKPPAFQWVNISTSESGPPQIQRLRLVESGQTYFVVAWMSTPTPTTHLLEYQVRVFQNGHKIKDINVRMNCTFSTNATVSGLTKGSKYIAKVRVRNGMGYGKFSNDLYVATSSAKEQATAGLNPAVIGGVMGVIAIVIIVIIVLFVKRRQANKKKRQDVQASKKLAENTNLLKSKFLNVQGRTYVDYRDPHNGVKEIATELDQTKIKIECVIGRGRWCLTVCRGKLISGKTSIPVAVKRLKEGASLIDHTNFLREACTMAQFDHPNIIQLKGVVTKSIPAMIITEFMENGSLDKFLQGKVNELTASRLLEMLRGIASGMNYLSSIKYIHRDLAARNILVSSDLVCKVSDFGLSRTLENDPQATYTTQGGKIALRWTAPECIRFRQFTSASDVWSYGIVMWEVMSYGEKPYWDMSNEVVTEVLEDGYRLPAPENCPVSIHNLMLKCWSYEAKRRPHPIEIIRTLDQFIKQPNLLLDTNAPLLNPDSPTSLNEVSTLDEWLDMVKLGKYRRSFHTNGINDLESLVHISESELDRLGITSPAHRTRLQGGISTLRQHLGEFPNT</sequence>
<keyword evidence="7" id="KW-0732">Signal</keyword>
<evidence type="ECO:0000256" key="10">
    <source>
        <dbReference type="ARBA" id="ARBA00022777"/>
    </source>
</evidence>
<dbReference type="SMART" id="SM00060">
    <property type="entry name" value="FN3"/>
    <property type="match status" value="2"/>
</dbReference>
<dbReference type="STRING" id="51511.ENSCSAVP00000006195"/>
<dbReference type="PROSITE" id="PS50011">
    <property type="entry name" value="PROTEIN_KINASE_DOM"/>
    <property type="match status" value="1"/>
</dbReference>
<dbReference type="InParanoid" id="H2YLJ3"/>
<evidence type="ECO:0000256" key="16">
    <source>
        <dbReference type="ARBA" id="ARBA00023180"/>
    </source>
</evidence>
<evidence type="ECO:0000256" key="8">
    <source>
        <dbReference type="ARBA" id="ARBA00022737"/>
    </source>
</evidence>
<dbReference type="InterPro" id="IPR011641">
    <property type="entry name" value="Tyr-kin_ephrin_A/B_rcpt-like"/>
</dbReference>
<dbReference type="Ensembl" id="ENSCSAVT00000006273.1">
    <property type="protein sequence ID" value="ENSCSAVP00000006195.1"/>
    <property type="gene ID" value="ENSCSAVG00000003699.1"/>
</dbReference>
<organism evidence="25 26">
    <name type="scientific">Ciona savignyi</name>
    <name type="common">Pacific transparent sea squirt</name>
    <dbReference type="NCBI Taxonomy" id="51511"/>
    <lineage>
        <taxon>Eukaryota</taxon>
        <taxon>Metazoa</taxon>
        <taxon>Chordata</taxon>
        <taxon>Tunicata</taxon>
        <taxon>Ascidiacea</taxon>
        <taxon>Phlebobranchia</taxon>
        <taxon>Cionidae</taxon>
        <taxon>Ciona</taxon>
    </lineage>
</organism>
<dbReference type="Pfam" id="PF07714">
    <property type="entry name" value="PK_Tyr_Ser-Thr"/>
    <property type="match status" value="1"/>
</dbReference>
<dbReference type="PROSITE" id="PS00109">
    <property type="entry name" value="PROTEIN_KINASE_TYR"/>
    <property type="match status" value="1"/>
</dbReference>
<dbReference type="SUPFAM" id="SSF56112">
    <property type="entry name" value="Protein kinase-like (PK-like)"/>
    <property type="match status" value="1"/>
</dbReference>
<feature type="domain" description="SAM" evidence="22">
    <location>
        <begin position="914"/>
        <end position="978"/>
    </location>
</feature>
<evidence type="ECO:0000256" key="19">
    <source>
        <dbReference type="PIRSR" id="PIRSR000666-3"/>
    </source>
</evidence>
<reference evidence="26" key="1">
    <citation type="submission" date="2003-08" db="EMBL/GenBank/DDBJ databases">
        <authorList>
            <person name="Birren B."/>
            <person name="Nusbaum C."/>
            <person name="Abebe A."/>
            <person name="Abouelleil A."/>
            <person name="Adekoya E."/>
            <person name="Ait-zahra M."/>
            <person name="Allen N."/>
            <person name="Allen T."/>
            <person name="An P."/>
            <person name="Anderson M."/>
            <person name="Anderson S."/>
            <person name="Arachchi H."/>
            <person name="Armbruster J."/>
            <person name="Bachantsang P."/>
            <person name="Baldwin J."/>
            <person name="Barry A."/>
            <person name="Bayul T."/>
            <person name="Blitshsteyn B."/>
            <person name="Bloom T."/>
            <person name="Blye J."/>
            <person name="Boguslavskiy L."/>
            <person name="Borowsky M."/>
            <person name="Boukhgalter B."/>
            <person name="Brunache A."/>
            <person name="Butler J."/>
            <person name="Calixte N."/>
            <person name="Calvo S."/>
            <person name="Camarata J."/>
            <person name="Campo K."/>
            <person name="Chang J."/>
            <person name="Cheshatsang Y."/>
            <person name="Citroen M."/>
            <person name="Collymore A."/>
            <person name="Considine T."/>
            <person name="Cook A."/>
            <person name="Cooke P."/>
            <person name="Corum B."/>
            <person name="Cuomo C."/>
            <person name="David R."/>
            <person name="Dawoe T."/>
            <person name="Degray S."/>
            <person name="Dodge S."/>
            <person name="Dooley K."/>
            <person name="Dorje P."/>
            <person name="Dorjee K."/>
            <person name="Dorris L."/>
            <person name="Duffey N."/>
            <person name="Dupes A."/>
            <person name="Elkins T."/>
            <person name="Engels R."/>
            <person name="Erickson J."/>
            <person name="Farina A."/>
            <person name="Faro S."/>
            <person name="Ferreira P."/>
            <person name="Fischer H."/>
            <person name="Fitzgerald M."/>
            <person name="Foley K."/>
            <person name="Gage D."/>
            <person name="Galagan J."/>
            <person name="Gearin G."/>
            <person name="Gnerre S."/>
            <person name="Gnirke A."/>
            <person name="Goyette A."/>
            <person name="Graham J."/>
            <person name="Grandbois E."/>
            <person name="Gyaltsen K."/>
            <person name="Hafez N."/>
            <person name="Hagopian D."/>
            <person name="Hagos B."/>
            <person name="Hall J."/>
            <person name="Hatcher B."/>
            <person name="Heller A."/>
            <person name="Higgins H."/>
            <person name="Honan T."/>
            <person name="Horn A."/>
            <person name="Houde N."/>
            <person name="Hughes L."/>
            <person name="Hulme W."/>
            <person name="Husby E."/>
            <person name="Iliev I."/>
            <person name="Jaffe D."/>
            <person name="Jones C."/>
            <person name="Kamal M."/>
            <person name="Kamat A."/>
            <person name="Kamvysselis M."/>
            <person name="Karlsson E."/>
            <person name="Kells C."/>
            <person name="Kieu A."/>
            <person name="Kisner P."/>
            <person name="Kodira C."/>
            <person name="Kulbokas E."/>
            <person name="Labutti K."/>
            <person name="Lama D."/>
            <person name="Landers T."/>
            <person name="Leger J."/>
            <person name="Levine S."/>
            <person name="Lewis D."/>
            <person name="Lewis T."/>
            <person name="Lindblad-toh K."/>
            <person name="Liu X."/>
            <person name="Lokyitsang T."/>
            <person name="Lokyitsang Y."/>
            <person name="Lucien O."/>
            <person name="Lui A."/>
            <person name="Ma L.J."/>
            <person name="Mabbitt R."/>
            <person name="Macdonald J."/>
            <person name="Maclean C."/>
            <person name="Major J."/>
            <person name="Manning J."/>
            <person name="Marabella R."/>
            <person name="Maru K."/>
            <person name="Matthews C."/>
            <person name="Mauceli E."/>
            <person name="Mccarthy M."/>
            <person name="Mcdonough S."/>
            <person name="Mcghee T."/>
            <person name="Meldrim J."/>
            <person name="Meneus L."/>
            <person name="Mesirov J."/>
            <person name="Mihalev A."/>
            <person name="Mihova T."/>
            <person name="Mikkelsen T."/>
            <person name="Mlenga V."/>
            <person name="Moru K."/>
            <person name="Mozes J."/>
            <person name="Mulrain L."/>
            <person name="Munson G."/>
            <person name="Naylor J."/>
            <person name="Newes C."/>
            <person name="Nguyen C."/>
            <person name="Nguyen N."/>
            <person name="Nguyen T."/>
            <person name="Nicol R."/>
            <person name="Nielsen C."/>
            <person name="Nizzari M."/>
            <person name="Norbu C."/>
            <person name="Norbu N."/>
            <person name="O'donnell P."/>
            <person name="Okoawo O."/>
            <person name="O'leary S."/>
            <person name="Omotosho B."/>
            <person name="O'neill K."/>
            <person name="Osman S."/>
            <person name="Parker S."/>
            <person name="Perrin D."/>
            <person name="Phunkhang P."/>
            <person name="Piqani B."/>
            <person name="Purcell S."/>
            <person name="Rachupka T."/>
            <person name="Ramasamy U."/>
            <person name="Rameau R."/>
            <person name="Ray V."/>
            <person name="Raymond C."/>
            <person name="Retta R."/>
            <person name="Richardson S."/>
            <person name="Rise C."/>
            <person name="Rodriguez J."/>
            <person name="Rogers J."/>
            <person name="Rogov P."/>
            <person name="Rutman M."/>
            <person name="Schupbach R."/>
            <person name="Seaman C."/>
            <person name="Settipalli S."/>
            <person name="Sharpe T."/>
            <person name="Sheridan J."/>
            <person name="Sherpa N."/>
            <person name="Shi J."/>
            <person name="Smirnov S."/>
            <person name="Smith C."/>
            <person name="Sougnez C."/>
            <person name="Spencer B."/>
            <person name="Stalker J."/>
            <person name="Stange-thomann N."/>
            <person name="Stavropoulos S."/>
            <person name="Stetson K."/>
            <person name="Stone C."/>
            <person name="Stone S."/>
            <person name="Stubbs M."/>
            <person name="Talamas J."/>
            <person name="Tchuinga P."/>
            <person name="Tenzing P."/>
            <person name="Tesfaye S."/>
            <person name="Theodore J."/>
            <person name="Thoulutsang Y."/>
            <person name="Topham K."/>
            <person name="Towey S."/>
            <person name="Tsamla T."/>
            <person name="Tsomo N."/>
            <person name="Vallee D."/>
            <person name="Vassiliev H."/>
            <person name="Venkataraman V."/>
            <person name="Vinson J."/>
            <person name="Vo A."/>
            <person name="Wade C."/>
            <person name="Wang S."/>
            <person name="Wangchuk T."/>
            <person name="Wangdi T."/>
            <person name="Whittaker C."/>
            <person name="Wilkinson J."/>
            <person name="Wu Y."/>
            <person name="Wyman D."/>
            <person name="Yadav S."/>
            <person name="Yang S."/>
            <person name="Yang X."/>
            <person name="Yeager S."/>
            <person name="Yee E."/>
            <person name="Young G."/>
            <person name="Zainoun J."/>
            <person name="Zembeck L."/>
            <person name="Zimmer A."/>
            <person name="Zody M."/>
            <person name="Lander E."/>
        </authorList>
    </citation>
    <scope>NUCLEOTIDE SEQUENCE [LARGE SCALE GENOMIC DNA]</scope>
</reference>
<dbReference type="InterPro" id="IPR001660">
    <property type="entry name" value="SAM"/>
</dbReference>
<dbReference type="CDD" id="cd10319">
    <property type="entry name" value="EphR_LBD"/>
    <property type="match status" value="1"/>
</dbReference>
<dbReference type="PROSITE" id="PS50853">
    <property type="entry name" value="FN3"/>
    <property type="match status" value="2"/>
</dbReference>
<keyword evidence="13 20" id="KW-0472">Membrane</keyword>
<dbReference type="InterPro" id="IPR020635">
    <property type="entry name" value="Tyr_kinase_cat_dom"/>
</dbReference>
<dbReference type="GO" id="GO:0005005">
    <property type="term" value="F:transmembrane-ephrin receptor activity"/>
    <property type="evidence" value="ECO:0007669"/>
    <property type="project" value="TreeGrafter"/>
</dbReference>
<feature type="transmembrane region" description="Helical" evidence="20">
    <location>
        <begin position="549"/>
        <end position="570"/>
    </location>
</feature>
<dbReference type="Gene3D" id="3.30.200.20">
    <property type="entry name" value="Phosphorylase Kinase, domain 1"/>
    <property type="match status" value="1"/>
</dbReference>
<keyword evidence="4" id="KW-0597">Phosphoprotein</keyword>
<dbReference type="PANTHER" id="PTHR46877:SF14">
    <property type="entry name" value="RECEPTOR PROTEIN-TYROSINE KINASE"/>
    <property type="match status" value="1"/>
</dbReference>
<keyword evidence="6 20" id="KW-0812">Transmembrane</keyword>
<dbReference type="GO" id="GO:0007411">
    <property type="term" value="P:axon guidance"/>
    <property type="evidence" value="ECO:0007669"/>
    <property type="project" value="TreeGrafter"/>
</dbReference>
<dbReference type="Gene3D" id="2.60.40.10">
    <property type="entry name" value="Immunoglobulins"/>
    <property type="match status" value="2"/>
</dbReference>
<dbReference type="eggNOG" id="KOG0196">
    <property type="taxonomic scope" value="Eukaryota"/>
</dbReference>
<evidence type="ECO:0000259" key="22">
    <source>
        <dbReference type="PROSITE" id="PS50105"/>
    </source>
</evidence>
<evidence type="ECO:0000256" key="14">
    <source>
        <dbReference type="ARBA" id="ARBA00023137"/>
    </source>
</evidence>
<dbReference type="InterPro" id="IPR009030">
    <property type="entry name" value="Growth_fac_rcpt_cys_sf"/>
</dbReference>
<evidence type="ECO:0000256" key="11">
    <source>
        <dbReference type="ARBA" id="ARBA00022840"/>
    </source>
</evidence>
<evidence type="ECO:0000313" key="26">
    <source>
        <dbReference type="Proteomes" id="UP000007875"/>
    </source>
</evidence>
<feature type="domain" description="Fibronectin type-III" evidence="23">
    <location>
        <begin position="329"/>
        <end position="440"/>
    </location>
</feature>
<keyword evidence="15" id="KW-0675">Receptor</keyword>
<feature type="domain" description="Fibronectin type-III" evidence="23">
    <location>
        <begin position="444"/>
        <end position="538"/>
    </location>
</feature>
<feature type="active site" description="Proton acceptor" evidence="17">
    <location>
        <position position="755"/>
    </location>
</feature>
<evidence type="ECO:0000256" key="6">
    <source>
        <dbReference type="ARBA" id="ARBA00022692"/>
    </source>
</evidence>
<feature type="domain" description="Eph LBD" evidence="24">
    <location>
        <begin position="32"/>
        <end position="206"/>
    </location>
</feature>
<evidence type="ECO:0000256" key="2">
    <source>
        <dbReference type="ARBA" id="ARBA00011902"/>
    </source>
</evidence>
<evidence type="ECO:0000256" key="20">
    <source>
        <dbReference type="SAM" id="Phobius"/>
    </source>
</evidence>
<dbReference type="EC" id="2.7.10.1" evidence="2"/>
<feature type="disulfide bond" evidence="19">
    <location>
        <begin position="110"/>
        <end position="113"/>
    </location>
</feature>
<evidence type="ECO:0000256" key="7">
    <source>
        <dbReference type="ARBA" id="ARBA00022729"/>
    </source>
</evidence>
<dbReference type="PRINTS" id="PR00109">
    <property type="entry name" value="TYRKINASE"/>
</dbReference>
<dbReference type="GO" id="GO:0005886">
    <property type="term" value="C:plasma membrane"/>
    <property type="evidence" value="ECO:0007669"/>
    <property type="project" value="UniProtKB-SubCell"/>
</dbReference>
<dbReference type="OMA" id="FEENIHI"/>
<dbReference type="InterPro" id="IPR036116">
    <property type="entry name" value="FN3_sf"/>
</dbReference>
<dbReference type="Gene3D" id="2.60.40.1770">
    <property type="entry name" value="ephrin a2 ectodomain"/>
    <property type="match status" value="1"/>
</dbReference>
<dbReference type="Gene3D" id="1.10.150.50">
    <property type="entry name" value="Transcription Factor, Ets-1"/>
    <property type="match status" value="1"/>
</dbReference>
<dbReference type="AlphaFoldDB" id="H2YLJ3"/>
<dbReference type="SMART" id="SM00615">
    <property type="entry name" value="EPH_lbd"/>
    <property type="match status" value="1"/>
</dbReference>